<dbReference type="Proteomes" id="UP001281614">
    <property type="component" value="Unassembled WGS sequence"/>
</dbReference>
<comment type="caution">
    <text evidence="2">The sequence shown here is derived from an EMBL/GenBank/DDBJ whole genome shotgun (WGS) entry which is preliminary data.</text>
</comment>
<gene>
    <name evidence="2" type="ORF">CKAH01_09553</name>
</gene>
<evidence type="ECO:0000313" key="2">
    <source>
        <dbReference type="EMBL" id="KAK2730306.1"/>
    </source>
</evidence>
<dbReference type="EMBL" id="VYYT01000677">
    <property type="protein sequence ID" value="KAK2730306.1"/>
    <property type="molecule type" value="Genomic_DNA"/>
</dbReference>
<proteinExistence type="predicted"/>
<accession>A0AAE0CYJ1</accession>
<name>A0AAE0CYJ1_COLKA</name>
<reference evidence="2" key="1">
    <citation type="submission" date="2023-02" db="EMBL/GenBank/DDBJ databases">
        <title>Colletotrichum kahawae CIFC_Que2 genome sequencing and assembly.</title>
        <authorList>
            <person name="Baroncelli R."/>
        </authorList>
    </citation>
    <scope>NUCLEOTIDE SEQUENCE</scope>
    <source>
        <strain evidence="2">CIFC_Que2</strain>
    </source>
</reference>
<feature type="compositionally biased region" description="Low complexity" evidence="1">
    <location>
        <begin position="171"/>
        <end position="184"/>
    </location>
</feature>
<evidence type="ECO:0000256" key="1">
    <source>
        <dbReference type="SAM" id="MobiDB-lite"/>
    </source>
</evidence>
<feature type="region of interest" description="Disordered" evidence="1">
    <location>
        <begin position="1"/>
        <end position="184"/>
    </location>
</feature>
<organism evidence="2 3">
    <name type="scientific">Colletotrichum kahawae</name>
    <name type="common">Coffee berry disease fungus</name>
    <dbReference type="NCBI Taxonomy" id="34407"/>
    <lineage>
        <taxon>Eukaryota</taxon>
        <taxon>Fungi</taxon>
        <taxon>Dikarya</taxon>
        <taxon>Ascomycota</taxon>
        <taxon>Pezizomycotina</taxon>
        <taxon>Sordariomycetes</taxon>
        <taxon>Hypocreomycetidae</taxon>
        <taxon>Glomerellales</taxon>
        <taxon>Glomerellaceae</taxon>
        <taxon>Colletotrichum</taxon>
        <taxon>Colletotrichum gloeosporioides species complex</taxon>
    </lineage>
</organism>
<protein>
    <submittedName>
        <fullName evidence="2">Uncharacterized protein</fullName>
    </submittedName>
</protein>
<keyword evidence="3" id="KW-1185">Reference proteome</keyword>
<sequence>MCEDGKSEATAEAGATSSRVHPPSTSRLISGRSSRLPTPESILQDPDGRRVARSFLADSLIDMRLPPRSSPSSPRPRKKRGIDQVVSGSLPPSPDKMFLELDEQREAARRARPTTPVPHRDSKPEGVVVKGQDNKRQRRPPIRSSNPAPEAAPTSAAQITDSGGNGKPSRRLSQSSSSLEQQRG</sequence>
<feature type="compositionally biased region" description="Polar residues" evidence="1">
    <location>
        <begin position="23"/>
        <end position="36"/>
    </location>
</feature>
<feature type="compositionally biased region" description="Basic and acidic residues" evidence="1">
    <location>
        <begin position="97"/>
        <end position="109"/>
    </location>
</feature>
<dbReference type="AlphaFoldDB" id="A0AAE0CYJ1"/>
<evidence type="ECO:0000313" key="3">
    <source>
        <dbReference type="Proteomes" id="UP001281614"/>
    </source>
</evidence>